<dbReference type="PROSITE" id="PS51257">
    <property type="entry name" value="PROKAR_LIPOPROTEIN"/>
    <property type="match status" value="1"/>
</dbReference>
<name>Q23AQ8_TETTS</name>
<keyword evidence="3" id="KW-1185">Reference proteome</keyword>
<evidence type="ECO:0008006" key="4">
    <source>
        <dbReference type="Google" id="ProtNLM"/>
    </source>
</evidence>
<dbReference type="HOGENOM" id="CLU_1829255_0_0_1"/>
<sequence>MRTYTLISLLIFVSSVLSCTNFSDSFSSCVYTYCQQDLNCYNQAIWQLECGVNKCQTINDATLWYNCLVQSFSQTCQVSYGVANDARDYCLNSYDFSQDCTNVTDGGSQPGSGRNVVVITTGSNKLFMSLTLMTILIFLFA</sequence>
<dbReference type="EMBL" id="GG662723">
    <property type="protein sequence ID" value="EAR93634.1"/>
    <property type="molecule type" value="Genomic_DNA"/>
</dbReference>
<keyword evidence="1" id="KW-0732">Signal</keyword>
<dbReference type="GeneID" id="7823123"/>
<dbReference type="KEGG" id="tet:TTHERM_00770880"/>
<reference evidence="3" key="1">
    <citation type="journal article" date="2006" name="PLoS Biol.">
        <title>Macronuclear genome sequence of the ciliate Tetrahymena thermophila, a model eukaryote.</title>
        <authorList>
            <person name="Eisen J.A."/>
            <person name="Coyne R.S."/>
            <person name="Wu M."/>
            <person name="Wu D."/>
            <person name="Thiagarajan M."/>
            <person name="Wortman J.R."/>
            <person name="Badger J.H."/>
            <person name="Ren Q."/>
            <person name="Amedeo P."/>
            <person name="Jones K.M."/>
            <person name="Tallon L.J."/>
            <person name="Delcher A.L."/>
            <person name="Salzberg S.L."/>
            <person name="Silva J.C."/>
            <person name="Haas B.J."/>
            <person name="Majoros W.H."/>
            <person name="Farzad M."/>
            <person name="Carlton J.M."/>
            <person name="Smith R.K. Jr."/>
            <person name="Garg J."/>
            <person name="Pearlman R.E."/>
            <person name="Karrer K.M."/>
            <person name="Sun L."/>
            <person name="Manning G."/>
            <person name="Elde N.C."/>
            <person name="Turkewitz A.P."/>
            <person name="Asai D.J."/>
            <person name="Wilkes D.E."/>
            <person name="Wang Y."/>
            <person name="Cai H."/>
            <person name="Collins K."/>
            <person name="Stewart B.A."/>
            <person name="Lee S.R."/>
            <person name="Wilamowska K."/>
            <person name="Weinberg Z."/>
            <person name="Ruzzo W.L."/>
            <person name="Wloga D."/>
            <person name="Gaertig J."/>
            <person name="Frankel J."/>
            <person name="Tsao C.-C."/>
            <person name="Gorovsky M.A."/>
            <person name="Keeling P.J."/>
            <person name="Waller R.F."/>
            <person name="Patron N.J."/>
            <person name="Cherry J.M."/>
            <person name="Stover N.A."/>
            <person name="Krieger C.J."/>
            <person name="del Toro C."/>
            <person name="Ryder H.F."/>
            <person name="Williamson S.C."/>
            <person name="Barbeau R.A."/>
            <person name="Hamilton E.P."/>
            <person name="Orias E."/>
        </authorList>
    </citation>
    <scope>NUCLEOTIDE SEQUENCE [LARGE SCALE GENOMIC DNA]</scope>
    <source>
        <strain evidence="3">SB210</strain>
    </source>
</reference>
<gene>
    <name evidence="2" type="ORF">TTHERM_00770880</name>
</gene>
<accession>Q23AQ8</accession>
<evidence type="ECO:0000256" key="1">
    <source>
        <dbReference type="SAM" id="SignalP"/>
    </source>
</evidence>
<dbReference type="Proteomes" id="UP000009168">
    <property type="component" value="Unassembled WGS sequence"/>
</dbReference>
<feature type="chain" id="PRO_5004201473" description="Transmembrane protein" evidence="1">
    <location>
        <begin position="19"/>
        <end position="141"/>
    </location>
</feature>
<protein>
    <recommendedName>
        <fullName evidence="4">Transmembrane protein</fullName>
    </recommendedName>
</protein>
<evidence type="ECO:0000313" key="2">
    <source>
        <dbReference type="EMBL" id="EAR93634.1"/>
    </source>
</evidence>
<dbReference type="InParanoid" id="Q23AQ8"/>
<evidence type="ECO:0000313" key="3">
    <source>
        <dbReference type="Proteomes" id="UP000009168"/>
    </source>
</evidence>
<dbReference type="AlphaFoldDB" id="Q23AQ8"/>
<feature type="signal peptide" evidence="1">
    <location>
        <begin position="1"/>
        <end position="18"/>
    </location>
</feature>
<dbReference type="RefSeq" id="XP_001013879.1">
    <property type="nucleotide sequence ID" value="XM_001013879.1"/>
</dbReference>
<proteinExistence type="predicted"/>
<organism evidence="2 3">
    <name type="scientific">Tetrahymena thermophila (strain SB210)</name>
    <dbReference type="NCBI Taxonomy" id="312017"/>
    <lineage>
        <taxon>Eukaryota</taxon>
        <taxon>Sar</taxon>
        <taxon>Alveolata</taxon>
        <taxon>Ciliophora</taxon>
        <taxon>Intramacronucleata</taxon>
        <taxon>Oligohymenophorea</taxon>
        <taxon>Hymenostomatida</taxon>
        <taxon>Tetrahymenina</taxon>
        <taxon>Tetrahymenidae</taxon>
        <taxon>Tetrahymena</taxon>
    </lineage>
</organism>